<keyword evidence="4" id="KW-1185">Reference proteome</keyword>
<dbReference type="Pfam" id="PF00149">
    <property type="entry name" value="Metallophos"/>
    <property type="match status" value="1"/>
</dbReference>
<feature type="region of interest" description="Disordered" evidence="1">
    <location>
        <begin position="372"/>
        <end position="419"/>
    </location>
</feature>
<feature type="compositionally biased region" description="Pro residues" evidence="1">
    <location>
        <begin position="376"/>
        <end position="386"/>
    </location>
</feature>
<feature type="domain" description="Calcineurin-like phosphoesterase" evidence="2">
    <location>
        <begin position="60"/>
        <end position="155"/>
    </location>
</feature>
<protein>
    <recommendedName>
        <fullName evidence="2">Calcineurin-like phosphoesterase domain-containing protein</fullName>
    </recommendedName>
</protein>
<accession>A0A8J4FBC8</accession>
<evidence type="ECO:0000256" key="1">
    <source>
        <dbReference type="SAM" id="MobiDB-lite"/>
    </source>
</evidence>
<organism evidence="3 4">
    <name type="scientific">Volvox africanus</name>
    <dbReference type="NCBI Taxonomy" id="51714"/>
    <lineage>
        <taxon>Eukaryota</taxon>
        <taxon>Viridiplantae</taxon>
        <taxon>Chlorophyta</taxon>
        <taxon>core chlorophytes</taxon>
        <taxon>Chlorophyceae</taxon>
        <taxon>CS clade</taxon>
        <taxon>Chlamydomonadales</taxon>
        <taxon>Volvocaceae</taxon>
        <taxon>Volvox</taxon>
    </lineage>
</organism>
<evidence type="ECO:0000313" key="4">
    <source>
        <dbReference type="Proteomes" id="UP000747399"/>
    </source>
</evidence>
<evidence type="ECO:0000313" key="3">
    <source>
        <dbReference type="EMBL" id="GIL64055.1"/>
    </source>
</evidence>
<dbReference type="GO" id="GO:0016787">
    <property type="term" value="F:hydrolase activity"/>
    <property type="evidence" value="ECO:0007669"/>
    <property type="project" value="InterPro"/>
</dbReference>
<dbReference type="Gene3D" id="3.60.21.10">
    <property type="match status" value="1"/>
</dbReference>
<name>A0A8J4FBC8_9CHLO</name>
<evidence type="ECO:0000259" key="2">
    <source>
        <dbReference type="Pfam" id="PF00149"/>
    </source>
</evidence>
<dbReference type="InterPro" id="IPR029052">
    <property type="entry name" value="Metallo-depent_PP-like"/>
</dbReference>
<feature type="region of interest" description="Disordered" evidence="1">
    <location>
        <begin position="175"/>
        <end position="204"/>
    </location>
</feature>
<dbReference type="SUPFAM" id="SSF56300">
    <property type="entry name" value="Metallo-dependent phosphatases"/>
    <property type="match status" value="1"/>
</dbReference>
<dbReference type="EMBL" id="BNCO01000063">
    <property type="protein sequence ID" value="GIL64055.1"/>
    <property type="molecule type" value="Genomic_DNA"/>
</dbReference>
<proteinExistence type="predicted"/>
<dbReference type="AlphaFoldDB" id="A0A8J4FBC8"/>
<reference evidence="3" key="1">
    <citation type="journal article" date="2021" name="Proc. Natl. Acad. Sci. U.S.A.">
        <title>Three genomes in the algal genus Volvox reveal the fate of a haploid sex-determining region after a transition to homothallism.</title>
        <authorList>
            <person name="Yamamoto K."/>
            <person name="Hamaji T."/>
            <person name="Kawai-Toyooka H."/>
            <person name="Matsuzaki R."/>
            <person name="Takahashi F."/>
            <person name="Nishimura Y."/>
            <person name="Kawachi M."/>
            <person name="Noguchi H."/>
            <person name="Minakuchi Y."/>
            <person name="Umen J.G."/>
            <person name="Toyoda A."/>
            <person name="Nozaki H."/>
        </authorList>
    </citation>
    <scope>NUCLEOTIDE SEQUENCE</scope>
    <source>
        <strain evidence="3">NIES-3780</strain>
    </source>
</reference>
<dbReference type="InterPro" id="IPR004843">
    <property type="entry name" value="Calcineurin-like_PHP"/>
</dbReference>
<dbReference type="PANTHER" id="PTHR47680">
    <property type="entry name" value="SHEWANELLA-LIKE PROTEIN PHOSPHATASE 2"/>
    <property type="match status" value="1"/>
</dbReference>
<dbReference type="Proteomes" id="UP000747399">
    <property type="component" value="Unassembled WGS sequence"/>
</dbReference>
<dbReference type="PRINTS" id="PR00114">
    <property type="entry name" value="STPHPHTASE"/>
</dbReference>
<dbReference type="InterPro" id="IPR006186">
    <property type="entry name" value="Ser/Thr-sp_prot-phosphatase"/>
</dbReference>
<sequence>MGILDFLFSSPKAETSCDVCVKSFAQMWAAYNRRKDSLPGDEVYQGRSEPVPTAVPAADRLVAIGDIHGDYYKAVRAFRLAGLTDEHGRWSGGSTVAVQVGDILDRGDHEIRILIMLERLAREAEAAGGKLYLLNGNHETMNVMGDHRYATPGANLEVLGFSTWRDFTALMKRRSGCPASEGQPDPLQERREAAAQASSSSATLQMSRLRPYNWLRSRALQPGGEIARRFFAARSTVLQVGDNVFVHGGVLPAHVEYGLERINRETQSWMLGGPDGPSRAPSFLRGGSAIVWARAFSASDERRCDCETLRSVLESIPGARRMVVGHTVQTRGINSACESRVIRVDVGMSHGCGDGPVEVLEVLKDGQVRRLREHGPPVPVGPPPPRHSQHVTQHAQGAAHGGKEAGAASISAAAASTAA</sequence>
<feature type="compositionally biased region" description="Low complexity" evidence="1">
    <location>
        <begin position="405"/>
        <end position="419"/>
    </location>
</feature>
<comment type="caution">
    <text evidence="3">The sequence shown here is derived from an EMBL/GenBank/DDBJ whole genome shotgun (WGS) entry which is preliminary data.</text>
</comment>
<gene>
    <name evidence="3" type="ORF">Vafri_18033</name>
</gene>
<dbReference type="PANTHER" id="PTHR47680:SF2">
    <property type="entry name" value="SHEWANELLA-LIKE PROTEIN PHOSPHATASE 2"/>
    <property type="match status" value="1"/>
</dbReference>